<feature type="domain" description="DUF3644" evidence="1">
    <location>
        <begin position="10"/>
        <end position="171"/>
    </location>
</feature>
<protein>
    <recommendedName>
        <fullName evidence="1">DUF3644 domain-containing protein</fullName>
    </recommendedName>
</protein>
<comment type="caution">
    <text evidence="2">The sequence shown here is derived from an EMBL/GenBank/DDBJ whole genome shotgun (WGS) entry which is preliminary data.</text>
</comment>
<evidence type="ECO:0000259" key="1">
    <source>
        <dbReference type="Pfam" id="PF12358"/>
    </source>
</evidence>
<sequence length="376" mass="42130">MPDYEEYKETATNSFRIAVELFNRPFENGRTEGVLILLDHSFEMLLKAAILRRGGEIRSDGGSGQTISLEKCVKRCRDGTRDNQRIKCLSKSEAAAILSLNNLRDYAQHEQVDVREQQLYLQSRQCTDIFEKILTQVFNESLSQYLPERVLPLSTTVPTDIASIIDQEIDEIQELMDEGAIDEARNKLKALDSVERGLADEGKTPDLSELSTTLEAVDDDKGLDDIFPSTFAALGDGVDSGGGVRINLGSDDPGLPAEYVPEEEIDEDDDVYLYTEKNIHGRYPFNPMQFKKQVNSELSEECDWKGDLSLVRLKAILKEMGLREREEFHQSELPLGAGDTRPGYSPKCVDSVVEAIETGTIVVEDAWEANKAEFGY</sequence>
<evidence type="ECO:0000313" key="3">
    <source>
        <dbReference type="Proteomes" id="UP000705823"/>
    </source>
</evidence>
<dbReference type="EMBL" id="RKLU01000002">
    <property type="protein sequence ID" value="TQQ83032.1"/>
    <property type="molecule type" value="Genomic_DNA"/>
</dbReference>
<dbReference type="InterPro" id="IPR022104">
    <property type="entry name" value="DUF3644"/>
</dbReference>
<gene>
    <name evidence="2" type="ORF">EGH24_06265</name>
</gene>
<dbReference type="Pfam" id="PF12358">
    <property type="entry name" value="DUF3644"/>
    <property type="match status" value="1"/>
</dbReference>
<proteinExistence type="predicted"/>
<dbReference type="RefSeq" id="WP_142979296.1">
    <property type="nucleotide sequence ID" value="NZ_RKLU01000002.1"/>
</dbReference>
<dbReference type="Proteomes" id="UP000705823">
    <property type="component" value="Unassembled WGS sequence"/>
</dbReference>
<name>A0A8J8PD63_9EURY</name>
<accession>A0A8J8PD63</accession>
<organism evidence="2 3">
    <name type="scientific">Halonotius terrestris</name>
    <dbReference type="NCBI Taxonomy" id="2487750"/>
    <lineage>
        <taxon>Archaea</taxon>
        <taxon>Methanobacteriati</taxon>
        <taxon>Methanobacteriota</taxon>
        <taxon>Stenosarchaea group</taxon>
        <taxon>Halobacteria</taxon>
        <taxon>Halobacteriales</taxon>
        <taxon>Haloferacaceae</taxon>
        <taxon>Halonotius</taxon>
    </lineage>
</organism>
<reference evidence="2" key="1">
    <citation type="submission" date="2019-02" db="EMBL/GenBank/DDBJ databases">
        <title>Halonotius sp. a new haloarchaeum isolated from saline soil.</title>
        <authorList>
            <person name="Duran-Viseras A."/>
            <person name="Sanchez-Porro C."/>
            <person name="Ventosa A."/>
        </authorList>
    </citation>
    <scope>NUCLEOTIDE SEQUENCE</scope>
    <source>
        <strain evidence="2">F15B</strain>
    </source>
</reference>
<dbReference type="OrthoDB" id="374523at2157"/>
<evidence type="ECO:0000313" key="2">
    <source>
        <dbReference type="EMBL" id="TQQ83032.1"/>
    </source>
</evidence>
<dbReference type="AlphaFoldDB" id="A0A8J8PD63"/>
<keyword evidence="3" id="KW-1185">Reference proteome</keyword>